<evidence type="ECO:0000313" key="4">
    <source>
        <dbReference type="Proteomes" id="UP000198838"/>
    </source>
</evidence>
<proteinExistence type="predicted"/>
<name>A0A1I0W0Y4_9FIRM</name>
<dbReference type="Proteomes" id="UP000198838">
    <property type="component" value="Unassembled WGS sequence"/>
</dbReference>
<sequence length="185" mass="21033">MTFELHRKLMETKANIQYHNVEAGYKNALDFQLSSYPGYVISQNCFNGITNCLYYIVTKDQGFLCLKNFWHMMKAKVYQVTDVAGNCEVTSDKKNSATDDKKVTANNKQEKKTNGTKSTKQDSVIAEVEKLLKDKDDVSFVVKCINYYKTKSGVNNALSKYYKDSKKASEVYKAVKPLIANKKGK</sequence>
<feature type="domain" description="PIN-like" evidence="2">
    <location>
        <begin position="2"/>
        <end position="71"/>
    </location>
</feature>
<accession>A0A1I0W0Y4</accession>
<feature type="compositionally biased region" description="Basic and acidic residues" evidence="1">
    <location>
        <begin position="91"/>
        <end position="113"/>
    </location>
</feature>
<reference evidence="3 4" key="1">
    <citation type="submission" date="2016-10" db="EMBL/GenBank/DDBJ databases">
        <authorList>
            <person name="de Groot N.N."/>
        </authorList>
    </citation>
    <scope>NUCLEOTIDE SEQUENCE [LARGE SCALE GENOMIC DNA]</scope>
    <source>
        <strain evidence="3 4">DSM 5522</strain>
    </source>
</reference>
<gene>
    <name evidence="3" type="ORF">SAMN05216249_1033</name>
</gene>
<organism evidence="3 4">
    <name type="scientific">Acetitomaculum ruminis DSM 5522</name>
    <dbReference type="NCBI Taxonomy" id="1120918"/>
    <lineage>
        <taxon>Bacteria</taxon>
        <taxon>Bacillati</taxon>
        <taxon>Bacillota</taxon>
        <taxon>Clostridia</taxon>
        <taxon>Lachnospirales</taxon>
        <taxon>Lachnospiraceae</taxon>
        <taxon>Acetitomaculum</taxon>
    </lineage>
</organism>
<dbReference type="STRING" id="1120918.SAMN05216249_1033"/>
<feature type="region of interest" description="Disordered" evidence="1">
    <location>
        <begin position="91"/>
        <end position="119"/>
    </location>
</feature>
<dbReference type="OrthoDB" id="1668984at2"/>
<dbReference type="EMBL" id="FOJY01000003">
    <property type="protein sequence ID" value="SFA82088.1"/>
    <property type="molecule type" value="Genomic_DNA"/>
</dbReference>
<dbReference type="InterPro" id="IPR041494">
    <property type="entry name" value="PIN7"/>
</dbReference>
<dbReference type="Pfam" id="PF18475">
    <property type="entry name" value="PIN7"/>
    <property type="match status" value="1"/>
</dbReference>
<keyword evidence="4" id="KW-1185">Reference proteome</keyword>
<evidence type="ECO:0000256" key="1">
    <source>
        <dbReference type="SAM" id="MobiDB-lite"/>
    </source>
</evidence>
<protein>
    <recommendedName>
        <fullName evidence="2">PIN-like domain-containing protein</fullName>
    </recommendedName>
</protein>
<dbReference type="AlphaFoldDB" id="A0A1I0W0Y4"/>
<evidence type="ECO:0000259" key="2">
    <source>
        <dbReference type="Pfam" id="PF18475"/>
    </source>
</evidence>
<evidence type="ECO:0000313" key="3">
    <source>
        <dbReference type="EMBL" id="SFA82088.1"/>
    </source>
</evidence>